<proteinExistence type="inferred from homology"/>
<name>A0A1G7ZX72_9VIBR</name>
<accession>A0A1G7ZX72</accession>
<protein>
    <submittedName>
        <fullName evidence="11">Chemotaxis protein MotB</fullName>
    </submittedName>
</protein>
<dbReference type="InterPro" id="IPR036737">
    <property type="entry name" value="OmpA-like_sf"/>
</dbReference>
<dbReference type="RefSeq" id="WP_093272558.1">
    <property type="nucleotide sequence ID" value="NZ_FNDD01000009.1"/>
</dbReference>
<gene>
    <name evidence="11" type="ORF">SAMN04488136_10912</name>
</gene>
<dbReference type="PANTHER" id="PTHR30329">
    <property type="entry name" value="STATOR ELEMENT OF FLAGELLAR MOTOR COMPLEX"/>
    <property type="match status" value="1"/>
</dbReference>
<dbReference type="PROSITE" id="PS51123">
    <property type="entry name" value="OMPA_2"/>
    <property type="match status" value="1"/>
</dbReference>
<evidence type="ECO:0000256" key="4">
    <source>
        <dbReference type="ARBA" id="ARBA00022692"/>
    </source>
</evidence>
<evidence type="ECO:0000256" key="6">
    <source>
        <dbReference type="ARBA" id="ARBA00023136"/>
    </source>
</evidence>
<dbReference type="Pfam" id="PF13677">
    <property type="entry name" value="MotB_plug"/>
    <property type="match status" value="1"/>
</dbReference>
<feature type="domain" description="OmpA-like" evidence="10">
    <location>
        <begin position="143"/>
        <end position="261"/>
    </location>
</feature>
<dbReference type="Proteomes" id="UP000198854">
    <property type="component" value="Unassembled WGS sequence"/>
</dbReference>
<keyword evidence="6 7" id="KW-0472">Membrane</keyword>
<keyword evidence="5 9" id="KW-1133">Transmembrane helix</keyword>
<evidence type="ECO:0000259" key="10">
    <source>
        <dbReference type="PROSITE" id="PS51123"/>
    </source>
</evidence>
<sequence length="320" mass="35489">MSSSGITIVQKKKRKAKNLAHGGWKVAMADMMISLMCLFLILWLLQVMDTQDSKRLVTYFQTGEIEPNNSGEGLGNSVSPIMLPKVATSRYDADLHRIEDTSLIEGEIDSQQDMELFSQQMQQQIDELDMTDSVTVAITAQGLRVVVSDSSKGSMFYRGSARMTPYYQDLLLNLAPIFGRVSNAMVITGHTDASRFKGSQITNWELSAERANRARYFLNQGGVSEQRIFQVSGMADTAPLNASDPKSSENRRIELFVLTREAQQSLQKVYKKLLTPAQTVGGDQAMMNSIHREHSVAKQAAANNQPTSAVDALKRSTARQ</sequence>
<keyword evidence="12" id="KW-1185">Reference proteome</keyword>
<evidence type="ECO:0000313" key="12">
    <source>
        <dbReference type="Proteomes" id="UP000198854"/>
    </source>
</evidence>
<dbReference type="OrthoDB" id="9809186at2"/>
<dbReference type="AlphaFoldDB" id="A0A1G7ZX72"/>
<dbReference type="SUPFAM" id="SSF103088">
    <property type="entry name" value="OmpA-like"/>
    <property type="match status" value="1"/>
</dbReference>
<keyword evidence="3" id="KW-1003">Cell membrane</keyword>
<comment type="subcellular location">
    <subcellularLocation>
        <location evidence="1">Cell membrane</location>
        <topology evidence="1">Single-pass membrane protein</topology>
    </subcellularLocation>
</comment>
<evidence type="ECO:0000256" key="7">
    <source>
        <dbReference type="PROSITE-ProRule" id="PRU00473"/>
    </source>
</evidence>
<organism evidence="11 12">
    <name type="scientific">Vibrio xiamenensis</name>
    <dbReference type="NCBI Taxonomy" id="861298"/>
    <lineage>
        <taxon>Bacteria</taxon>
        <taxon>Pseudomonadati</taxon>
        <taxon>Pseudomonadota</taxon>
        <taxon>Gammaproteobacteria</taxon>
        <taxon>Vibrionales</taxon>
        <taxon>Vibrionaceae</taxon>
        <taxon>Vibrio</taxon>
    </lineage>
</organism>
<feature type="region of interest" description="Disordered" evidence="8">
    <location>
        <begin position="294"/>
        <end position="320"/>
    </location>
</feature>
<dbReference type="InterPro" id="IPR006665">
    <property type="entry name" value="OmpA-like"/>
</dbReference>
<dbReference type="GO" id="GO:0005886">
    <property type="term" value="C:plasma membrane"/>
    <property type="evidence" value="ECO:0007669"/>
    <property type="project" value="UniProtKB-SubCell"/>
</dbReference>
<dbReference type="EMBL" id="FNDD01000009">
    <property type="protein sequence ID" value="SDH13275.1"/>
    <property type="molecule type" value="Genomic_DNA"/>
</dbReference>
<evidence type="ECO:0000256" key="2">
    <source>
        <dbReference type="ARBA" id="ARBA00008914"/>
    </source>
</evidence>
<evidence type="ECO:0000313" key="11">
    <source>
        <dbReference type="EMBL" id="SDH13275.1"/>
    </source>
</evidence>
<evidence type="ECO:0000256" key="5">
    <source>
        <dbReference type="ARBA" id="ARBA00022989"/>
    </source>
</evidence>
<keyword evidence="4 9" id="KW-0812">Transmembrane</keyword>
<dbReference type="InterPro" id="IPR025713">
    <property type="entry name" value="MotB-like_N_dom"/>
</dbReference>
<dbReference type="CDD" id="cd07185">
    <property type="entry name" value="OmpA_C-like"/>
    <property type="match status" value="1"/>
</dbReference>
<dbReference type="Pfam" id="PF00691">
    <property type="entry name" value="OmpA"/>
    <property type="match status" value="1"/>
</dbReference>
<comment type="similarity">
    <text evidence="2">Belongs to the MotB family.</text>
</comment>
<evidence type="ECO:0000256" key="9">
    <source>
        <dbReference type="SAM" id="Phobius"/>
    </source>
</evidence>
<dbReference type="Gene3D" id="3.30.1330.60">
    <property type="entry name" value="OmpA-like domain"/>
    <property type="match status" value="1"/>
</dbReference>
<evidence type="ECO:0000256" key="1">
    <source>
        <dbReference type="ARBA" id="ARBA00004162"/>
    </source>
</evidence>
<evidence type="ECO:0000256" key="3">
    <source>
        <dbReference type="ARBA" id="ARBA00022475"/>
    </source>
</evidence>
<evidence type="ECO:0000256" key="8">
    <source>
        <dbReference type="SAM" id="MobiDB-lite"/>
    </source>
</evidence>
<dbReference type="PANTHER" id="PTHR30329:SF21">
    <property type="entry name" value="LIPOPROTEIN YIAD-RELATED"/>
    <property type="match status" value="1"/>
</dbReference>
<dbReference type="STRING" id="861298.SAMN04488136_10912"/>
<dbReference type="InterPro" id="IPR050330">
    <property type="entry name" value="Bact_OuterMem_StrucFunc"/>
</dbReference>
<feature type="transmembrane region" description="Helical" evidence="9">
    <location>
        <begin position="22"/>
        <end position="45"/>
    </location>
</feature>
<reference evidence="11 12" key="1">
    <citation type="submission" date="2016-10" db="EMBL/GenBank/DDBJ databases">
        <authorList>
            <person name="de Groot N.N."/>
        </authorList>
    </citation>
    <scope>NUCLEOTIDE SEQUENCE [LARGE SCALE GENOMIC DNA]</scope>
    <source>
        <strain evidence="11 12">CGMCC 1.10228</strain>
    </source>
</reference>